<organism evidence="1 2">
    <name type="scientific">Trichonephila clavipes</name>
    <name type="common">Golden silk orbweaver</name>
    <name type="synonym">Nephila clavipes</name>
    <dbReference type="NCBI Taxonomy" id="2585209"/>
    <lineage>
        <taxon>Eukaryota</taxon>
        <taxon>Metazoa</taxon>
        <taxon>Ecdysozoa</taxon>
        <taxon>Arthropoda</taxon>
        <taxon>Chelicerata</taxon>
        <taxon>Arachnida</taxon>
        <taxon>Araneae</taxon>
        <taxon>Araneomorphae</taxon>
        <taxon>Entelegynae</taxon>
        <taxon>Araneoidea</taxon>
        <taxon>Nephilidae</taxon>
        <taxon>Trichonephila</taxon>
    </lineage>
</organism>
<accession>A0A8X6VV69</accession>
<protein>
    <submittedName>
        <fullName evidence="1">Uncharacterized protein</fullName>
    </submittedName>
</protein>
<dbReference type="EMBL" id="BMAU01021361">
    <property type="protein sequence ID" value="GFY23005.1"/>
    <property type="molecule type" value="Genomic_DNA"/>
</dbReference>
<proteinExistence type="predicted"/>
<name>A0A8X6VV69_TRICX</name>
<reference evidence="1" key="1">
    <citation type="submission" date="2020-08" db="EMBL/GenBank/DDBJ databases">
        <title>Multicomponent nature underlies the extraordinary mechanical properties of spider dragline silk.</title>
        <authorList>
            <person name="Kono N."/>
            <person name="Nakamura H."/>
            <person name="Mori M."/>
            <person name="Yoshida Y."/>
            <person name="Ohtoshi R."/>
            <person name="Malay A.D."/>
            <person name="Moran D.A.P."/>
            <person name="Tomita M."/>
            <person name="Numata K."/>
            <person name="Arakawa K."/>
        </authorList>
    </citation>
    <scope>NUCLEOTIDE SEQUENCE</scope>
</reference>
<evidence type="ECO:0000313" key="1">
    <source>
        <dbReference type="EMBL" id="GFY23005.1"/>
    </source>
</evidence>
<dbReference type="AlphaFoldDB" id="A0A8X6VV69"/>
<evidence type="ECO:0000313" key="2">
    <source>
        <dbReference type="Proteomes" id="UP000887159"/>
    </source>
</evidence>
<gene>
    <name evidence="1" type="primary">AVEN_253624_1</name>
    <name evidence="1" type="ORF">TNCV_2182661</name>
</gene>
<comment type="caution">
    <text evidence="1">The sequence shown here is derived from an EMBL/GenBank/DDBJ whole genome shotgun (WGS) entry which is preliminary data.</text>
</comment>
<sequence>MIFYLVELLGDWNVDVPSWNLESPRVSSPGFDNDSKMMVMLVDVTAQVAPELQRRMTTGIWQLLPKEKDGAQHQTCLVSSFQLPVR</sequence>
<keyword evidence="2" id="KW-1185">Reference proteome</keyword>
<dbReference type="Proteomes" id="UP000887159">
    <property type="component" value="Unassembled WGS sequence"/>
</dbReference>